<evidence type="ECO:0000313" key="2">
    <source>
        <dbReference type="Proteomes" id="UP000799755"/>
    </source>
</evidence>
<gene>
    <name evidence="1" type="ORF">BDR25DRAFT_21441</name>
</gene>
<accession>A0ACB6QZS6</accession>
<organism evidence="1 2">
    <name type="scientific">Lindgomyces ingoldianus</name>
    <dbReference type="NCBI Taxonomy" id="673940"/>
    <lineage>
        <taxon>Eukaryota</taxon>
        <taxon>Fungi</taxon>
        <taxon>Dikarya</taxon>
        <taxon>Ascomycota</taxon>
        <taxon>Pezizomycotina</taxon>
        <taxon>Dothideomycetes</taxon>
        <taxon>Pleosporomycetidae</taxon>
        <taxon>Pleosporales</taxon>
        <taxon>Lindgomycetaceae</taxon>
        <taxon>Lindgomyces</taxon>
    </lineage>
</organism>
<proteinExistence type="predicted"/>
<protein>
    <submittedName>
        <fullName evidence="1">Uncharacterized protein</fullName>
    </submittedName>
</protein>
<dbReference type="EMBL" id="MU003504">
    <property type="protein sequence ID" value="KAF2471592.1"/>
    <property type="molecule type" value="Genomic_DNA"/>
</dbReference>
<dbReference type="Proteomes" id="UP000799755">
    <property type="component" value="Unassembled WGS sequence"/>
</dbReference>
<keyword evidence="2" id="KW-1185">Reference proteome</keyword>
<name>A0ACB6QZS6_9PLEO</name>
<reference evidence="1" key="1">
    <citation type="journal article" date="2020" name="Stud. Mycol.">
        <title>101 Dothideomycetes genomes: a test case for predicting lifestyles and emergence of pathogens.</title>
        <authorList>
            <person name="Haridas S."/>
            <person name="Albert R."/>
            <person name="Binder M."/>
            <person name="Bloem J."/>
            <person name="Labutti K."/>
            <person name="Salamov A."/>
            <person name="Andreopoulos B."/>
            <person name="Baker S."/>
            <person name="Barry K."/>
            <person name="Bills G."/>
            <person name="Bluhm B."/>
            <person name="Cannon C."/>
            <person name="Castanera R."/>
            <person name="Culley D."/>
            <person name="Daum C."/>
            <person name="Ezra D."/>
            <person name="Gonzalez J."/>
            <person name="Henrissat B."/>
            <person name="Kuo A."/>
            <person name="Liang C."/>
            <person name="Lipzen A."/>
            <person name="Lutzoni F."/>
            <person name="Magnuson J."/>
            <person name="Mondo S."/>
            <person name="Nolan M."/>
            <person name="Ohm R."/>
            <person name="Pangilinan J."/>
            <person name="Park H.-J."/>
            <person name="Ramirez L."/>
            <person name="Alfaro M."/>
            <person name="Sun H."/>
            <person name="Tritt A."/>
            <person name="Yoshinaga Y."/>
            <person name="Zwiers L.-H."/>
            <person name="Turgeon B."/>
            <person name="Goodwin S."/>
            <person name="Spatafora J."/>
            <person name="Crous P."/>
            <person name="Grigoriev I."/>
        </authorList>
    </citation>
    <scope>NUCLEOTIDE SEQUENCE</scope>
    <source>
        <strain evidence="1">ATCC 200398</strain>
    </source>
</reference>
<evidence type="ECO:0000313" key="1">
    <source>
        <dbReference type="EMBL" id="KAF2471592.1"/>
    </source>
</evidence>
<comment type="caution">
    <text evidence="1">The sequence shown here is derived from an EMBL/GenBank/DDBJ whole genome shotgun (WGS) entry which is preliminary data.</text>
</comment>
<sequence length="66" mass="7193">MVMLPVVALSAWLLVGLIGMGRGVALVDRRCSWGYVLQPNCISIFIYSTIALLLLFALLSSGRCLH</sequence>